<name>A0A061QWU9_9CHLO</name>
<feature type="region of interest" description="Disordered" evidence="1">
    <location>
        <begin position="1"/>
        <end position="44"/>
    </location>
</feature>
<reference evidence="2" key="1">
    <citation type="submission" date="2014-05" db="EMBL/GenBank/DDBJ databases">
        <title>The transcriptome of the halophilic microalga Tetraselmis sp. GSL018 isolated from the Great Salt Lake, Utah.</title>
        <authorList>
            <person name="Jinkerson R.E."/>
            <person name="D'Adamo S."/>
            <person name="Posewitz M.C."/>
        </authorList>
    </citation>
    <scope>NUCLEOTIDE SEQUENCE</scope>
    <source>
        <strain evidence="2">GSL018</strain>
    </source>
</reference>
<feature type="compositionally biased region" description="Gly residues" evidence="1">
    <location>
        <begin position="1"/>
        <end position="23"/>
    </location>
</feature>
<proteinExistence type="predicted"/>
<organism evidence="2">
    <name type="scientific">Tetraselmis sp. GSL018</name>
    <dbReference type="NCBI Taxonomy" id="582737"/>
    <lineage>
        <taxon>Eukaryota</taxon>
        <taxon>Viridiplantae</taxon>
        <taxon>Chlorophyta</taxon>
        <taxon>core chlorophytes</taxon>
        <taxon>Chlorodendrophyceae</taxon>
        <taxon>Chlorodendrales</taxon>
        <taxon>Chlorodendraceae</taxon>
        <taxon>Tetraselmis</taxon>
    </lineage>
</organism>
<gene>
    <name evidence="2" type="ORF">TSPGSL018_21899</name>
</gene>
<feature type="compositionally biased region" description="Polar residues" evidence="1">
    <location>
        <begin position="29"/>
        <end position="39"/>
    </location>
</feature>
<dbReference type="EMBL" id="GBEZ01023993">
    <property type="protein sequence ID" value="JAC62945.1"/>
    <property type="molecule type" value="Transcribed_RNA"/>
</dbReference>
<evidence type="ECO:0000313" key="2">
    <source>
        <dbReference type="EMBL" id="JAC62945.1"/>
    </source>
</evidence>
<dbReference type="AlphaFoldDB" id="A0A061QWU9"/>
<sequence length="101" mass="10291">RPAVCGGEGGPIPRGEQGAGGFTAAGCSTARTAGQSSVPQRGPTRECGAWLAAWTPTPFPPRCPPPLPRIAQQVGADPPRAPRSPRAAGLKTRLQRAGTRG</sequence>
<protein>
    <submittedName>
        <fullName evidence="2">Uncharacterized protein</fullName>
    </submittedName>
</protein>
<feature type="non-terminal residue" evidence="2">
    <location>
        <position position="1"/>
    </location>
</feature>
<accession>A0A061QWU9</accession>
<feature type="region of interest" description="Disordered" evidence="1">
    <location>
        <begin position="61"/>
        <end position="101"/>
    </location>
</feature>
<evidence type="ECO:0000256" key="1">
    <source>
        <dbReference type="SAM" id="MobiDB-lite"/>
    </source>
</evidence>